<feature type="non-terminal residue" evidence="1">
    <location>
        <position position="144"/>
    </location>
</feature>
<protein>
    <submittedName>
        <fullName evidence="1">Uncharacterized protein</fullName>
    </submittedName>
</protein>
<proteinExistence type="predicted"/>
<reference evidence="1 2" key="1">
    <citation type="submission" date="2019-10" db="EMBL/GenBank/DDBJ databases">
        <title>Assembly and Annotation for the nematode Trichostrongylus colubriformis.</title>
        <authorList>
            <person name="Martin J."/>
        </authorList>
    </citation>
    <scope>NUCLEOTIDE SEQUENCE [LARGE SCALE GENOMIC DNA]</scope>
    <source>
        <strain evidence="1">G859</strain>
        <tissue evidence="1">Whole worm</tissue>
    </source>
</reference>
<keyword evidence="2" id="KW-1185">Reference proteome</keyword>
<evidence type="ECO:0000313" key="1">
    <source>
        <dbReference type="EMBL" id="KAK5975921.1"/>
    </source>
</evidence>
<accession>A0AAN8FA83</accession>
<dbReference type="EMBL" id="WIXE01012435">
    <property type="protein sequence ID" value="KAK5975921.1"/>
    <property type="molecule type" value="Genomic_DNA"/>
</dbReference>
<dbReference type="Proteomes" id="UP001331761">
    <property type="component" value="Unassembled WGS sequence"/>
</dbReference>
<sequence>MTSSIRQPTQSETTRQSGVLVSGGAVDNNKIIVEYAERLADKLEKKMDPDKLKYFVKAVAAKVKAIANVNFNDNTTFEEFHAEISKDLDVIRELAAEKNLKFANECLALYHYENHGKEFMKLCSPEFYLDASPQDILKNAKLYS</sequence>
<name>A0AAN8FA83_TRICO</name>
<organism evidence="1 2">
    <name type="scientific">Trichostrongylus colubriformis</name>
    <name type="common">Black scour worm</name>
    <dbReference type="NCBI Taxonomy" id="6319"/>
    <lineage>
        <taxon>Eukaryota</taxon>
        <taxon>Metazoa</taxon>
        <taxon>Ecdysozoa</taxon>
        <taxon>Nematoda</taxon>
        <taxon>Chromadorea</taxon>
        <taxon>Rhabditida</taxon>
        <taxon>Rhabditina</taxon>
        <taxon>Rhabditomorpha</taxon>
        <taxon>Strongyloidea</taxon>
        <taxon>Trichostrongylidae</taxon>
        <taxon>Trichostrongylus</taxon>
    </lineage>
</organism>
<gene>
    <name evidence="1" type="ORF">GCK32_020859</name>
</gene>
<dbReference type="AlphaFoldDB" id="A0AAN8FA83"/>
<evidence type="ECO:0000313" key="2">
    <source>
        <dbReference type="Proteomes" id="UP001331761"/>
    </source>
</evidence>
<comment type="caution">
    <text evidence="1">The sequence shown here is derived from an EMBL/GenBank/DDBJ whole genome shotgun (WGS) entry which is preliminary data.</text>
</comment>